<keyword evidence="1" id="KW-0472">Membrane</keyword>
<dbReference type="Proteomes" id="UP001501510">
    <property type="component" value="Unassembled WGS sequence"/>
</dbReference>
<keyword evidence="3" id="KW-1185">Reference proteome</keyword>
<protein>
    <submittedName>
        <fullName evidence="2">Uncharacterized protein</fullName>
    </submittedName>
</protein>
<name>A0ABP3UGF0_9CLOT</name>
<accession>A0ABP3UGF0</accession>
<evidence type="ECO:0000256" key="1">
    <source>
        <dbReference type="SAM" id="Phobius"/>
    </source>
</evidence>
<gene>
    <name evidence="2" type="ORF">GCM10008906_04340</name>
</gene>
<keyword evidence="1" id="KW-1133">Transmembrane helix</keyword>
<feature type="transmembrane region" description="Helical" evidence="1">
    <location>
        <begin position="27"/>
        <end position="46"/>
    </location>
</feature>
<proteinExistence type="predicted"/>
<reference evidence="3" key="1">
    <citation type="journal article" date="2019" name="Int. J. Syst. Evol. Microbiol.">
        <title>The Global Catalogue of Microorganisms (GCM) 10K type strain sequencing project: providing services to taxonomists for standard genome sequencing and annotation.</title>
        <authorList>
            <consortium name="The Broad Institute Genomics Platform"/>
            <consortium name="The Broad Institute Genome Sequencing Center for Infectious Disease"/>
            <person name="Wu L."/>
            <person name="Ma J."/>
        </authorList>
    </citation>
    <scope>NUCLEOTIDE SEQUENCE [LARGE SCALE GENOMIC DNA]</scope>
    <source>
        <strain evidence="3">JCM 1407</strain>
    </source>
</reference>
<comment type="caution">
    <text evidence="2">The sequence shown here is derived from an EMBL/GenBank/DDBJ whole genome shotgun (WGS) entry which is preliminary data.</text>
</comment>
<evidence type="ECO:0000313" key="2">
    <source>
        <dbReference type="EMBL" id="GAA0733459.1"/>
    </source>
</evidence>
<sequence>MNIIRFLISVAITVLIIFASFKSTGLFVNTLIIVSFIMFIFNFISYHKKIKF</sequence>
<keyword evidence="1" id="KW-0812">Transmembrane</keyword>
<evidence type="ECO:0000313" key="3">
    <source>
        <dbReference type="Proteomes" id="UP001501510"/>
    </source>
</evidence>
<organism evidence="2 3">
    <name type="scientific">Clostridium oceanicum</name>
    <dbReference type="NCBI Taxonomy" id="1543"/>
    <lineage>
        <taxon>Bacteria</taxon>
        <taxon>Bacillati</taxon>
        <taxon>Bacillota</taxon>
        <taxon>Clostridia</taxon>
        <taxon>Eubacteriales</taxon>
        <taxon>Clostridiaceae</taxon>
        <taxon>Clostridium</taxon>
    </lineage>
</organism>
<feature type="transmembrane region" description="Helical" evidence="1">
    <location>
        <begin position="5"/>
        <end position="21"/>
    </location>
</feature>
<dbReference type="EMBL" id="BAAACG010000003">
    <property type="protein sequence ID" value="GAA0733459.1"/>
    <property type="molecule type" value="Genomic_DNA"/>
</dbReference>